<dbReference type="AlphaFoldDB" id="A0A1I8NL87"/>
<dbReference type="VEuPathDB" id="VectorBase:MDOA016946"/>
<evidence type="ECO:0000313" key="2">
    <source>
        <dbReference type="EnsemblMetazoa" id="MDOA016946-PB"/>
    </source>
</evidence>
<dbReference type="EnsemblMetazoa" id="MDOA016946-RB">
    <property type="protein sequence ID" value="MDOA016946-PB"/>
    <property type="gene ID" value="MDOA016946"/>
</dbReference>
<reference evidence="2" key="1">
    <citation type="submission" date="2020-05" db="UniProtKB">
        <authorList>
            <consortium name="EnsemblMetazoa"/>
        </authorList>
    </citation>
    <scope>IDENTIFICATION</scope>
    <source>
        <strain evidence="2">Aabys</strain>
    </source>
</reference>
<feature type="compositionally biased region" description="Basic residues" evidence="1">
    <location>
        <begin position="118"/>
        <end position="129"/>
    </location>
</feature>
<accession>A0A1I8NL87</accession>
<name>A0A1I8NL87_MUSDO</name>
<proteinExistence type="predicted"/>
<evidence type="ECO:0000256" key="1">
    <source>
        <dbReference type="SAM" id="MobiDB-lite"/>
    </source>
</evidence>
<sequence length="156" mass="18268">MRLLPKWKSLWKMKCIEQQKAANKERRGGTKKDTGEAEAEEISSKLLNRESGINQKARKRKQIKSNNKNMCLAAEYRQVHTKKKRKKGSAKIYNNLRNFSLQPNMLSLKSIEIPTRRIHHTNSKPKQQRTNKATEHKQVVHTYTLPTHPLTNKEEK</sequence>
<feature type="compositionally biased region" description="Basic and acidic residues" evidence="1">
    <location>
        <begin position="19"/>
        <end position="35"/>
    </location>
</feature>
<protein>
    <submittedName>
        <fullName evidence="2">Uncharacterized protein</fullName>
    </submittedName>
</protein>
<feature type="region of interest" description="Disordered" evidence="1">
    <location>
        <begin position="19"/>
        <end position="69"/>
    </location>
</feature>
<organism evidence="2">
    <name type="scientific">Musca domestica</name>
    <name type="common">House fly</name>
    <dbReference type="NCBI Taxonomy" id="7370"/>
    <lineage>
        <taxon>Eukaryota</taxon>
        <taxon>Metazoa</taxon>
        <taxon>Ecdysozoa</taxon>
        <taxon>Arthropoda</taxon>
        <taxon>Hexapoda</taxon>
        <taxon>Insecta</taxon>
        <taxon>Pterygota</taxon>
        <taxon>Neoptera</taxon>
        <taxon>Endopterygota</taxon>
        <taxon>Diptera</taxon>
        <taxon>Brachycera</taxon>
        <taxon>Muscomorpha</taxon>
        <taxon>Muscoidea</taxon>
        <taxon>Muscidae</taxon>
        <taxon>Musca</taxon>
    </lineage>
</organism>
<feature type="region of interest" description="Disordered" evidence="1">
    <location>
        <begin position="118"/>
        <end position="156"/>
    </location>
</feature>